<reference evidence="3" key="1">
    <citation type="submission" date="2009-05" db="EMBL/GenBank/DDBJ databases">
        <title>The genome sequence of Ajellomyces capsulatus strain H143.</title>
        <authorList>
            <person name="Champion M."/>
            <person name="Cuomo C.A."/>
            <person name="Ma L.-J."/>
            <person name="Henn M.R."/>
            <person name="Sil A."/>
            <person name="Goldman B."/>
            <person name="Young S.K."/>
            <person name="Kodira C.D."/>
            <person name="Zeng Q."/>
            <person name="Koehrsen M."/>
            <person name="Alvarado L."/>
            <person name="Berlin A.M."/>
            <person name="Borenstein D."/>
            <person name="Chen Z."/>
            <person name="Engels R."/>
            <person name="Freedman E."/>
            <person name="Gellesch M."/>
            <person name="Goldberg J."/>
            <person name="Griggs A."/>
            <person name="Gujja S."/>
            <person name="Heiman D.I."/>
            <person name="Hepburn T.A."/>
            <person name="Howarth C."/>
            <person name="Jen D."/>
            <person name="Larson L."/>
            <person name="Lewis B."/>
            <person name="Mehta T."/>
            <person name="Park D."/>
            <person name="Pearson M."/>
            <person name="Roberts A."/>
            <person name="Saif S."/>
            <person name="Shea T.D."/>
            <person name="Shenoy N."/>
            <person name="Sisk P."/>
            <person name="Stolte C."/>
            <person name="Sykes S."/>
            <person name="Walk T."/>
            <person name="White J."/>
            <person name="Yandava C."/>
            <person name="Klein B."/>
            <person name="McEwen J.G."/>
            <person name="Puccia R."/>
            <person name="Goldman G.H."/>
            <person name="Felipe M.S."/>
            <person name="Nino-Vega G."/>
            <person name="San-Blas G."/>
            <person name="Taylor J.W."/>
            <person name="Mendoza L."/>
            <person name="Galagan J.E."/>
            <person name="Nusbaum C."/>
            <person name="Birren B.W."/>
        </authorList>
    </citation>
    <scope>NUCLEOTIDE SEQUENCE [LARGE SCALE GENOMIC DNA]</scope>
    <source>
        <strain evidence="3">H143</strain>
    </source>
</reference>
<evidence type="ECO:0000313" key="2">
    <source>
        <dbReference type="EMBL" id="EER43086.1"/>
    </source>
</evidence>
<dbReference type="HOGENOM" id="CLU_2072449_0_0_1"/>
<accession>C6H9V3</accession>
<feature type="compositionally biased region" description="Low complexity" evidence="1">
    <location>
        <begin position="50"/>
        <end position="60"/>
    </location>
</feature>
<organism evidence="2 3">
    <name type="scientific">Ajellomyces capsulatus (strain H143)</name>
    <name type="common">Darling's disease fungus</name>
    <name type="synonym">Histoplasma capsulatum</name>
    <dbReference type="NCBI Taxonomy" id="544712"/>
    <lineage>
        <taxon>Eukaryota</taxon>
        <taxon>Fungi</taxon>
        <taxon>Dikarya</taxon>
        <taxon>Ascomycota</taxon>
        <taxon>Pezizomycotina</taxon>
        <taxon>Eurotiomycetes</taxon>
        <taxon>Eurotiomycetidae</taxon>
        <taxon>Onygenales</taxon>
        <taxon>Ajellomycetaceae</taxon>
        <taxon>Histoplasma</taxon>
    </lineage>
</organism>
<feature type="region of interest" description="Disordered" evidence="1">
    <location>
        <begin position="1"/>
        <end position="63"/>
    </location>
</feature>
<evidence type="ECO:0000256" key="1">
    <source>
        <dbReference type="SAM" id="MobiDB-lite"/>
    </source>
</evidence>
<name>C6H9V3_AJECH</name>
<dbReference type="AlphaFoldDB" id="C6H9V3"/>
<dbReference type="VEuPathDB" id="FungiDB:HCDG_02984"/>
<dbReference type="OrthoDB" id="10287907at2759"/>
<evidence type="ECO:0000313" key="3">
    <source>
        <dbReference type="Proteomes" id="UP000002624"/>
    </source>
</evidence>
<dbReference type="Proteomes" id="UP000002624">
    <property type="component" value="Unassembled WGS sequence"/>
</dbReference>
<proteinExistence type="predicted"/>
<gene>
    <name evidence="2" type="ORF">HCDG_02984</name>
</gene>
<sequence>MAKLRKREQNGHGGYEENGDLEEITLEIVPSSKPKPTLEPRKQVQGHRNASTASTSSPSVPKRKTQLLETFQFAENESRLGSILGGCINQLFQQHQLWNQNRFFSERVSPLSFSTPNP</sequence>
<protein>
    <submittedName>
        <fullName evidence="2">Uncharacterized protein</fullName>
    </submittedName>
</protein>
<dbReference type="EMBL" id="GG692421">
    <property type="protein sequence ID" value="EER43086.1"/>
    <property type="molecule type" value="Genomic_DNA"/>
</dbReference>